<sequence length="134" mass="14487">MWAIMVRTYKVNSASHPEAQRQEGSAGDVQGSRTVGRIRKTPENQGPRACLKDETILLRIQARFLTPLRAWRRQCGGRNRPRLEPGGLVSVLAASGGTSGCVWCSPHVPALVINKTGTKGAPTTQSGLLTKQRA</sequence>
<proteinExistence type="predicted"/>
<evidence type="ECO:0000313" key="3">
    <source>
        <dbReference type="Proteomes" id="UP001235939"/>
    </source>
</evidence>
<gene>
    <name evidence="2" type="ORF">LAZ67_X001486</name>
</gene>
<reference evidence="2 3" key="1">
    <citation type="submission" date="2022-03" db="EMBL/GenBank/DDBJ databases">
        <title>A chromosomal length assembly of Cordylochernes scorpioides.</title>
        <authorList>
            <person name="Zeh D."/>
            <person name="Zeh J."/>
        </authorList>
    </citation>
    <scope>NUCLEOTIDE SEQUENCE [LARGE SCALE GENOMIC DNA]</scope>
    <source>
        <strain evidence="2">IN4F17</strain>
        <tissue evidence="2">Whole Body</tissue>
    </source>
</reference>
<evidence type="ECO:0000256" key="1">
    <source>
        <dbReference type="SAM" id="MobiDB-lite"/>
    </source>
</evidence>
<accession>A0ABY6LWK9</accession>
<keyword evidence="3" id="KW-1185">Reference proteome</keyword>
<dbReference type="EMBL" id="CP092886">
    <property type="protein sequence ID" value="UYV84193.1"/>
    <property type="molecule type" value="Genomic_DNA"/>
</dbReference>
<dbReference type="Proteomes" id="UP001235939">
    <property type="component" value="Chromosome X"/>
</dbReference>
<organism evidence="2 3">
    <name type="scientific">Cordylochernes scorpioides</name>
    <dbReference type="NCBI Taxonomy" id="51811"/>
    <lineage>
        <taxon>Eukaryota</taxon>
        <taxon>Metazoa</taxon>
        <taxon>Ecdysozoa</taxon>
        <taxon>Arthropoda</taxon>
        <taxon>Chelicerata</taxon>
        <taxon>Arachnida</taxon>
        <taxon>Pseudoscorpiones</taxon>
        <taxon>Cheliferoidea</taxon>
        <taxon>Chernetidae</taxon>
        <taxon>Cordylochernes</taxon>
    </lineage>
</organism>
<evidence type="ECO:0000313" key="2">
    <source>
        <dbReference type="EMBL" id="UYV84193.1"/>
    </source>
</evidence>
<feature type="region of interest" description="Disordered" evidence="1">
    <location>
        <begin position="13"/>
        <end position="47"/>
    </location>
</feature>
<name>A0ABY6LWK9_9ARAC</name>
<protein>
    <submittedName>
        <fullName evidence="2">Uncharacterized protein</fullName>
    </submittedName>
</protein>